<evidence type="ECO:0000256" key="1">
    <source>
        <dbReference type="SAM" id="MobiDB-lite"/>
    </source>
</evidence>
<proteinExistence type="predicted"/>
<feature type="region of interest" description="Disordered" evidence="1">
    <location>
        <begin position="359"/>
        <end position="394"/>
    </location>
</feature>
<keyword evidence="3" id="KW-1185">Reference proteome</keyword>
<gene>
    <name evidence="2" type="ORF">TsFJ059_008129</name>
</gene>
<feature type="compositionally biased region" description="Polar residues" evidence="1">
    <location>
        <begin position="322"/>
        <end position="332"/>
    </location>
</feature>
<dbReference type="EMBL" id="JAIMJC010000006">
    <property type="protein sequence ID" value="KAH0523077.1"/>
    <property type="molecule type" value="Genomic_DNA"/>
</dbReference>
<reference evidence="2 3" key="1">
    <citation type="submission" date="2021-08" db="EMBL/GenBank/DDBJ databases">
        <title>The highly contiguous genome resource for Trichoderma semiorbis FJ059, a fungal antagonistic to plant pathogens.</title>
        <authorList>
            <person name="Liu T."/>
        </authorList>
    </citation>
    <scope>NUCLEOTIDE SEQUENCE [LARGE SCALE GENOMIC DNA]</scope>
    <source>
        <strain evidence="2 3">FJ059</strain>
    </source>
</reference>
<comment type="caution">
    <text evidence="2">The sequence shown here is derived from an EMBL/GenBank/DDBJ whole genome shotgun (WGS) entry which is preliminary data.</text>
</comment>
<organism evidence="2 3">
    <name type="scientific">Trichoderma semiorbis</name>
    <dbReference type="NCBI Taxonomy" id="1491008"/>
    <lineage>
        <taxon>Eukaryota</taxon>
        <taxon>Fungi</taxon>
        <taxon>Dikarya</taxon>
        <taxon>Ascomycota</taxon>
        <taxon>Pezizomycotina</taxon>
        <taxon>Sordariomycetes</taxon>
        <taxon>Hypocreomycetidae</taxon>
        <taxon>Hypocreales</taxon>
        <taxon>Hypocreaceae</taxon>
        <taxon>Trichoderma</taxon>
    </lineage>
</organism>
<dbReference type="AlphaFoldDB" id="A0A9P8HE64"/>
<sequence>MSDQTNLWLYREPNPFHMHLSTSHSDSDEKQLPQEPDYDKYAAMMELWSEIHPKAHLSWREGLETARQLQAGERSVSVLRRLVTKAMREEVTDVEFVRYKFRTVSDRHPIMQDDVSRLIPLVLGRLMGMGSPDDADEQALRCPGLWDGHFVPRTVYRPDLRLAVEYADEIMQLLKTARMRDPLELATMEQNATKWLTKLADCLWDATHVEWLRTWTRRFPEVSGHGDGPDGQSLPFTPGAGPFITHITHQQSLSTGEEMSALDHVAQTVIGQSTVPHSETAVPTCSVEAMLESVPPASEHDSNQIRNVMEPNDQSPDAEGQTPKSIEQPSNASPLMDAAAAVANGPLLDHPLRIYDWRTPAKSTPSVRGNDDAPGSNDETPSAESVGGEATGNAWPPERIIAFINDLSVRARISDWTIFRTVELEDGWYLRGYWPSAQEVASLVREIADKHR</sequence>
<accession>A0A9P8HE64</accession>
<protein>
    <submittedName>
        <fullName evidence="2">Uncharacterized protein</fullName>
    </submittedName>
</protein>
<feature type="region of interest" description="Disordered" evidence="1">
    <location>
        <begin position="294"/>
        <end position="332"/>
    </location>
</feature>
<evidence type="ECO:0000313" key="3">
    <source>
        <dbReference type="Proteomes" id="UP000826573"/>
    </source>
</evidence>
<dbReference type="Proteomes" id="UP000826573">
    <property type="component" value="Unassembled WGS sequence"/>
</dbReference>
<feature type="region of interest" description="Disordered" evidence="1">
    <location>
        <begin position="223"/>
        <end position="244"/>
    </location>
</feature>
<name>A0A9P8HE64_9HYPO</name>
<evidence type="ECO:0000313" key="2">
    <source>
        <dbReference type="EMBL" id="KAH0523077.1"/>
    </source>
</evidence>